<proteinExistence type="predicted"/>
<feature type="transmembrane region" description="Helical" evidence="1">
    <location>
        <begin position="12"/>
        <end position="37"/>
    </location>
</feature>
<accession>A0ABW2YEQ5</accession>
<keyword evidence="3" id="KW-1185">Reference proteome</keyword>
<keyword evidence="1" id="KW-1133">Transmembrane helix</keyword>
<feature type="transmembrane region" description="Helical" evidence="1">
    <location>
        <begin position="90"/>
        <end position="116"/>
    </location>
</feature>
<comment type="caution">
    <text evidence="2">The sequence shown here is derived from an EMBL/GenBank/DDBJ whole genome shotgun (WGS) entry which is preliminary data.</text>
</comment>
<reference evidence="3" key="1">
    <citation type="journal article" date="2019" name="Int. J. Syst. Evol. Microbiol.">
        <title>The Global Catalogue of Microorganisms (GCM) 10K type strain sequencing project: providing services to taxonomists for standard genome sequencing and annotation.</title>
        <authorList>
            <consortium name="The Broad Institute Genomics Platform"/>
            <consortium name="The Broad Institute Genome Sequencing Center for Infectious Disease"/>
            <person name="Wu L."/>
            <person name="Ma J."/>
        </authorList>
    </citation>
    <scope>NUCLEOTIDE SEQUENCE [LARGE SCALE GENOMIC DNA]</scope>
    <source>
        <strain evidence="3">CCUG 55585</strain>
    </source>
</reference>
<feature type="transmembrane region" description="Helical" evidence="1">
    <location>
        <begin position="122"/>
        <end position="141"/>
    </location>
</feature>
<dbReference type="Proteomes" id="UP001597110">
    <property type="component" value="Unassembled WGS sequence"/>
</dbReference>
<evidence type="ECO:0008006" key="4">
    <source>
        <dbReference type="Google" id="ProtNLM"/>
    </source>
</evidence>
<feature type="transmembrane region" description="Helical" evidence="1">
    <location>
        <begin position="57"/>
        <end position="78"/>
    </location>
</feature>
<evidence type="ECO:0000256" key="1">
    <source>
        <dbReference type="SAM" id="Phobius"/>
    </source>
</evidence>
<organism evidence="2 3">
    <name type="scientific">Lysobacter brunescens</name>
    <dbReference type="NCBI Taxonomy" id="262323"/>
    <lineage>
        <taxon>Bacteria</taxon>
        <taxon>Pseudomonadati</taxon>
        <taxon>Pseudomonadota</taxon>
        <taxon>Gammaproteobacteria</taxon>
        <taxon>Lysobacterales</taxon>
        <taxon>Lysobacteraceae</taxon>
        <taxon>Lysobacter</taxon>
    </lineage>
</organism>
<sequence length="148" mass="15509">MSVTPAGVQPMLALGGALSAIAALAHIGCIVFGAPWYRFFGAGERMARMAEAGNPTAAVITAGIAAVLMLWAAYAFSAAGALPRMPWSKLALSAITGIYLLRGLVGIGVALFAIETEQGTPFWWWSSAICLAFGAVHAWGLSRVWDRL</sequence>
<keyword evidence="1" id="KW-0472">Membrane</keyword>
<dbReference type="EMBL" id="JBHTIF010000003">
    <property type="protein sequence ID" value="MFD0726851.1"/>
    <property type="molecule type" value="Genomic_DNA"/>
</dbReference>
<protein>
    <recommendedName>
        <fullName evidence="4">Transmembrane protein</fullName>
    </recommendedName>
</protein>
<dbReference type="RefSeq" id="WP_386825068.1">
    <property type="nucleotide sequence ID" value="NZ_JBHTIF010000003.1"/>
</dbReference>
<evidence type="ECO:0000313" key="3">
    <source>
        <dbReference type="Proteomes" id="UP001597110"/>
    </source>
</evidence>
<name>A0ABW2YEQ5_9GAMM</name>
<gene>
    <name evidence="2" type="ORF">ACFQ0E_14735</name>
</gene>
<evidence type="ECO:0000313" key="2">
    <source>
        <dbReference type="EMBL" id="MFD0726851.1"/>
    </source>
</evidence>
<keyword evidence="1" id="KW-0812">Transmembrane</keyword>